<organism evidence="2 3">
    <name type="scientific">Chitiniphilus purpureus</name>
    <dbReference type="NCBI Taxonomy" id="2981137"/>
    <lineage>
        <taxon>Bacteria</taxon>
        <taxon>Pseudomonadati</taxon>
        <taxon>Pseudomonadota</taxon>
        <taxon>Betaproteobacteria</taxon>
        <taxon>Neisseriales</taxon>
        <taxon>Chitinibacteraceae</taxon>
        <taxon>Chitiniphilus</taxon>
    </lineage>
</organism>
<dbReference type="Proteomes" id="UP001061302">
    <property type="component" value="Chromosome"/>
</dbReference>
<keyword evidence="3" id="KW-1185">Reference proteome</keyword>
<proteinExistence type="predicted"/>
<evidence type="ECO:0000313" key="2">
    <source>
        <dbReference type="EMBL" id="UXY15169.1"/>
    </source>
</evidence>
<accession>A0ABY6DLE6</accession>
<gene>
    <name evidence="2" type="ORF">N8I74_17935</name>
</gene>
<protein>
    <recommendedName>
        <fullName evidence="1">Surface-adhesin protein E-like domain-containing protein</fullName>
    </recommendedName>
</protein>
<evidence type="ECO:0000313" key="3">
    <source>
        <dbReference type="Proteomes" id="UP001061302"/>
    </source>
</evidence>
<evidence type="ECO:0000259" key="1">
    <source>
        <dbReference type="Pfam" id="PF16747"/>
    </source>
</evidence>
<dbReference type="Pfam" id="PF16747">
    <property type="entry name" value="Adhesin_E"/>
    <property type="match status" value="1"/>
</dbReference>
<dbReference type="EMBL" id="CP106753">
    <property type="protein sequence ID" value="UXY15169.1"/>
    <property type="molecule type" value="Genomic_DNA"/>
</dbReference>
<dbReference type="InterPro" id="IPR031939">
    <property type="entry name" value="Adhesin_E-like"/>
</dbReference>
<sequence length="159" mass="17977">MKAALVLSCLTALTACGKFEDDVRGPVPVPYKGEWRNYGQMPDFDIWVDVASITHNDRHASDRYTYVWMRQDFKADQVDGPTKEVYRIKYARVAIDCPSGRLAKIAAELRDADDAKVARYDVPGYQWEFETPQPNSYGADFVRQVCKIMAGKDAAADDE</sequence>
<dbReference type="PROSITE" id="PS51257">
    <property type="entry name" value="PROKAR_LIPOPROTEIN"/>
    <property type="match status" value="1"/>
</dbReference>
<reference evidence="2" key="1">
    <citation type="submission" date="2022-10" db="EMBL/GenBank/DDBJ databases">
        <title>Chitiniphilus purpureus sp. nov., a novel chitin-degrading bacterium isolated from crawfish pond sediment.</title>
        <authorList>
            <person name="Li K."/>
        </authorList>
    </citation>
    <scope>NUCLEOTIDE SEQUENCE</scope>
    <source>
        <strain evidence="2">CD1</strain>
    </source>
</reference>
<name>A0ABY6DLE6_9NEIS</name>
<feature type="domain" description="Surface-adhesin protein E-like" evidence="1">
    <location>
        <begin position="35"/>
        <end position="147"/>
    </location>
</feature>
<dbReference type="RefSeq" id="WP_263124560.1">
    <property type="nucleotide sequence ID" value="NZ_CP106753.1"/>
</dbReference>